<evidence type="ECO:0008006" key="5">
    <source>
        <dbReference type="Google" id="ProtNLM"/>
    </source>
</evidence>
<feature type="transmembrane region" description="Helical" evidence="1">
    <location>
        <begin position="60"/>
        <end position="80"/>
    </location>
</feature>
<organism evidence="3 4">
    <name type="scientific">Paraurantiacibacter namhicola</name>
    <dbReference type="NCBI Taxonomy" id="645517"/>
    <lineage>
        <taxon>Bacteria</taxon>
        <taxon>Pseudomonadati</taxon>
        <taxon>Pseudomonadota</taxon>
        <taxon>Alphaproteobacteria</taxon>
        <taxon>Sphingomonadales</taxon>
        <taxon>Erythrobacteraceae</taxon>
        <taxon>Paraurantiacibacter</taxon>
    </lineage>
</organism>
<gene>
    <name evidence="3" type="ORF">A6F65_01503</name>
</gene>
<keyword evidence="1" id="KW-1133">Transmembrane helix</keyword>
<keyword evidence="1" id="KW-0472">Membrane</keyword>
<evidence type="ECO:0000256" key="1">
    <source>
        <dbReference type="SAM" id="Phobius"/>
    </source>
</evidence>
<feature type="transmembrane region" description="Helical" evidence="1">
    <location>
        <begin position="92"/>
        <end position="109"/>
    </location>
</feature>
<dbReference type="EMBL" id="CP016545">
    <property type="protein sequence ID" value="ANU07806.1"/>
    <property type="molecule type" value="Genomic_DNA"/>
</dbReference>
<evidence type="ECO:0000313" key="4">
    <source>
        <dbReference type="Proteomes" id="UP000092698"/>
    </source>
</evidence>
<dbReference type="STRING" id="645517.A6F65_01503"/>
<accession>A0A1C7D8I6</accession>
<keyword evidence="4" id="KW-1185">Reference proteome</keyword>
<dbReference type="AlphaFoldDB" id="A0A1C7D8I6"/>
<sequence>MNFSRLCRLAFWGALLFSFVMAVLPQPPSVPGDPTDKTLHLLAFATLGVLGSLGWPAMRWWALFGLLCAFGGLIEIVQMIPSLGRDAQWSDLAADCIAALLSTGGMAAIRHLRIARRGGAGASDA</sequence>
<dbReference type="OrthoDB" id="7429094at2"/>
<feature type="signal peptide" evidence="2">
    <location>
        <begin position="1"/>
        <end position="22"/>
    </location>
</feature>
<dbReference type="RefSeq" id="WP_067787333.1">
    <property type="nucleotide sequence ID" value="NZ_CP016545.1"/>
</dbReference>
<feature type="chain" id="PRO_5008884456" description="VanZ like family protein" evidence="2">
    <location>
        <begin position="23"/>
        <end position="125"/>
    </location>
</feature>
<evidence type="ECO:0000256" key="2">
    <source>
        <dbReference type="SAM" id="SignalP"/>
    </source>
</evidence>
<feature type="transmembrane region" description="Helical" evidence="1">
    <location>
        <begin position="38"/>
        <end position="55"/>
    </location>
</feature>
<keyword evidence="2" id="KW-0732">Signal</keyword>
<reference evidence="3 4" key="1">
    <citation type="submission" date="2016-07" db="EMBL/GenBank/DDBJ databases">
        <title>Complete genome sequence of Altererythrobacter namhicola JCM 16345T, containing esterase-encoding genes.</title>
        <authorList>
            <person name="Cheng H."/>
            <person name="Wu Y.-H."/>
            <person name="Jian S.-L."/>
            <person name="Huo Y.-Y."/>
            <person name="Wang C.-S."/>
            <person name="Xu X.-W."/>
        </authorList>
    </citation>
    <scope>NUCLEOTIDE SEQUENCE [LARGE SCALE GENOMIC DNA]</scope>
    <source>
        <strain evidence="3 4">JCM 16345</strain>
    </source>
</reference>
<protein>
    <recommendedName>
        <fullName evidence="5">VanZ like family protein</fullName>
    </recommendedName>
</protein>
<name>A0A1C7D8I6_9SPHN</name>
<evidence type="ECO:0000313" key="3">
    <source>
        <dbReference type="EMBL" id="ANU07806.1"/>
    </source>
</evidence>
<dbReference type="KEGG" id="anh:A6F65_01503"/>
<proteinExistence type="predicted"/>
<dbReference type="Proteomes" id="UP000092698">
    <property type="component" value="Chromosome"/>
</dbReference>
<keyword evidence="1" id="KW-0812">Transmembrane</keyword>